<proteinExistence type="predicted"/>
<evidence type="ECO:0000259" key="1">
    <source>
        <dbReference type="Pfam" id="PF00932"/>
    </source>
</evidence>
<feature type="domain" description="LTD" evidence="1">
    <location>
        <begin position="16"/>
        <end position="82"/>
    </location>
</feature>
<accession>A0A7G9Z470</accession>
<gene>
    <name evidence="2" type="ORF">FPOEFMDM_00039</name>
</gene>
<dbReference type="AlphaFoldDB" id="A0A7G9Z470"/>
<protein>
    <recommendedName>
        <fullName evidence="1">LTD domain-containing protein</fullName>
    </recommendedName>
</protein>
<dbReference type="Pfam" id="PF00932">
    <property type="entry name" value="LTD"/>
    <property type="match status" value="1"/>
</dbReference>
<dbReference type="InterPro" id="IPR036415">
    <property type="entry name" value="Lamin_tail_dom_sf"/>
</dbReference>
<dbReference type="InterPro" id="IPR001322">
    <property type="entry name" value="Lamin_tail_dom"/>
</dbReference>
<organism evidence="2">
    <name type="scientific">Candidatus Methanophaga sp. ANME-1 ERB7</name>
    <dbReference type="NCBI Taxonomy" id="2759913"/>
    <lineage>
        <taxon>Archaea</taxon>
        <taxon>Methanobacteriati</taxon>
        <taxon>Methanobacteriota</taxon>
        <taxon>Stenosarchaea group</taxon>
        <taxon>Methanomicrobia</taxon>
        <taxon>Candidatus Methanophagales</taxon>
        <taxon>Candidatus Methanophagaceae</taxon>
        <taxon>Candidatus Methanophaga</taxon>
    </lineage>
</organism>
<name>A0A7G9Z470_9EURY</name>
<dbReference type="EMBL" id="MT631601">
    <property type="protein sequence ID" value="QNO55054.1"/>
    <property type="molecule type" value="Genomic_DNA"/>
</dbReference>
<sequence>MLLFTGISLATSNTLSASSDVKIYGFDQNPAGRDKGNEWVALYNPSNGSVDIGNGVLENAYGERETIPEGTTLYPFAYYVYTPPYQWLDNRI</sequence>
<reference evidence="2" key="1">
    <citation type="submission" date="2020-06" db="EMBL/GenBank/DDBJ databases">
        <title>Unique genomic features of the anaerobic methanotrophic archaea.</title>
        <authorList>
            <person name="Chadwick G.L."/>
            <person name="Skennerton C.T."/>
            <person name="Laso-Perez R."/>
            <person name="Leu A.O."/>
            <person name="Speth D.R."/>
            <person name="Yu H."/>
            <person name="Morgan-Lang C."/>
            <person name="Hatzenpichler R."/>
            <person name="Goudeau D."/>
            <person name="Malmstrom R."/>
            <person name="Brazelton W.J."/>
            <person name="Woyke T."/>
            <person name="Hallam S.J."/>
            <person name="Tyson G.W."/>
            <person name="Wegener G."/>
            <person name="Boetius A."/>
            <person name="Orphan V."/>
        </authorList>
    </citation>
    <scope>NUCLEOTIDE SEQUENCE</scope>
</reference>
<dbReference type="SUPFAM" id="SSF74853">
    <property type="entry name" value="Lamin A/C globular tail domain"/>
    <property type="match status" value="1"/>
</dbReference>
<evidence type="ECO:0000313" key="2">
    <source>
        <dbReference type="EMBL" id="QNO55054.1"/>
    </source>
</evidence>